<evidence type="ECO:0000256" key="1">
    <source>
        <dbReference type="ARBA" id="ARBA00001923"/>
    </source>
</evidence>
<dbReference type="InterPro" id="IPR013128">
    <property type="entry name" value="Peptidase_C1A"/>
</dbReference>
<sequence length="492" mass="53996">MPPFTKVANTFSVLLSPTNLAMGESASGKWTMVADQGFELKFQGFSYWAFFKYVQEGEATISYCSQTLQGWYRADTVGPKQMGCYRASKKGVNVTAPVVTNAPAISAAPTPVNRDAMRAYVDALNQAQSSWRADLSDPEAEERFLDHAFRASILAADPAHQSHVGSAPAPVTRRSANGQTPEARLGLPDYLNWHNVTGQDFVGPVRDQKHCGDCYAYVTAAIMEASVRVQTGNQQKIYLSPQHIVSCCPYTQKCDGGYIVLGGRFAEERALAEVRCFAEEPEGEAEAPCSWGCDKPEAYWYATDYRYVGGYYGNCSEEAMLAELAKAPIGVSIYVHSDFQAYKSGIYRHVPDNELPAHVRGIAPALPTNHVVLLTGWGTDPVTNTPYWIIRNSWGTSWGERGYARILRGNNEISIEGKAATMRTVLDRHPQPHPDGHPELVPWVIATLAGLVLVCLVLAVTSLCLGVLARRYYKRAQIPIYSPVPSNLGSTN</sequence>
<accession>A0ABQ8UV17</accession>
<gene>
    <name evidence="5" type="ORF">PAPYR_160</name>
</gene>
<dbReference type="SUPFAM" id="SSF54001">
    <property type="entry name" value="Cysteine proteinases"/>
    <property type="match status" value="1"/>
</dbReference>
<keyword evidence="3" id="KW-0472">Membrane</keyword>
<dbReference type="Pfam" id="PF08773">
    <property type="entry name" value="CathepsinC_exc"/>
    <property type="match status" value="1"/>
</dbReference>
<dbReference type="SMART" id="SM00645">
    <property type="entry name" value="Pept_C1"/>
    <property type="match status" value="1"/>
</dbReference>
<evidence type="ECO:0000256" key="2">
    <source>
        <dbReference type="ARBA" id="ARBA00008455"/>
    </source>
</evidence>
<dbReference type="Proteomes" id="UP001141327">
    <property type="component" value="Unassembled WGS sequence"/>
</dbReference>
<feature type="transmembrane region" description="Helical" evidence="3">
    <location>
        <begin position="440"/>
        <end position="468"/>
    </location>
</feature>
<dbReference type="SUPFAM" id="SSF75001">
    <property type="entry name" value="Dipeptidyl peptidase I (cathepsin C), exclusion domain"/>
    <property type="match status" value="1"/>
</dbReference>
<protein>
    <submittedName>
        <fullName evidence="5">Dipeptidyl peptidase 1</fullName>
    </submittedName>
</protein>
<reference evidence="5" key="1">
    <citation type="journal article" date="2022" name="bioRxiv">
        <title>Genomics of Preaxostyla Flagellates Illuminates Evolutionary Transitions and the Path Towards Mitochondrial Loss.</title>
        <authorList>
            <person name="Novak L.V.F."/>
            <person name="Treitli S.C."/>
            <person name="Pyrih J."/>
            <person name="Halakuc P."/>
            <person name="Pipaliya S.V."/>
            <person name="Vacek V."/>
            <person name="Brzon O."/>
            <person name="Soukal P."/>
            <person name="Eme L."/>
            <person name="Dacks J.B."/>
            <person name="Karnkowska A."/>
            <person name="Elias M."/>
            <person name="Hampl V."/>
        </authorList>
    </citation>
    <scope>NUCLEOTIDE SEQUENCE</scope>
    <source>
        <strain evidence="5">RCP-MX</strain>
    </source>
</reference>
<dbReference type="InterPro" id="IPR038765">
    <property type="entry name" value="Papain-like_cys_pep_sf"/>
</dbReference>
<comment type="similarity">
    <text evidence="2">Belongs to the peptidase C1 family.</text>
</comment>
<evidence type="ECO:0000313" key="6">
    <source>
        <dbReference type="Proteomes" id="UP001141327"/>
    </source>
</evidence>
<keyword evidence="6" id="KW-1185">Reference proteome</keyword>
<keyword evidence="3" id="KW-0812">Transmembrane</keyword>
<evidence type="ECO:0000256" key="3">
    <source>
        <dbReference type="SAM" id="Phobius"/>
    </source>
</evidence>
<dbReference type="EMBL" id="JAPMOS010000001">
    <property type="protein sequence ID" value="KAJ4462940.1"/>
    <property type="molecule type" value="Genomic_DNA"/>
</dbReference>
<dbReference type="InterPro" id="IPR036496">
    <property type="entry name" value="CathepsinC_exc_dom_sf"/>
</dbReference>
<dbReference type="InterPro" id="IPR014882">
    <property type="entry name" value="CathepsinC_exc"/>
</dbReference>
<dbReference type="PANTHER" id="PTHR12411">
    <property type="entry name" value="CYSTEINE PROTEASE FAMILY C1-RELATED"/>
    <property type="match status" value="1"/>
</dbReference>
<dbReference type="Gene3D" id="2.40.128.80">
    <property type="entry name" value="Cathepsin C, exclusion domain"/>
    <property type="match status" value="1"/>
</dbReference>
<comment type="caution">
    <text evidence="5">The sequence shown here is derived from an EMBL/GenBank/DDBJ whole genome shotgun (WGS) entry which is preliminary data.</text>
</comment>
<name>A0ABQ8UV17_9EUKA</name>
<dbReference type="InterPro" id="IPR000668">
    <property type="entry name" value="Peptidase_C1A_C"/>
</dbReference>
<organism evidence="5 6">
    <name type="scientific">Paratrimastix pyriformis</name>
    <dbReference type="NCBI Taxonomy" id="342808"/>
    <lineage>
        <taxon>Eukaryota</taxon>
        <taxon>Metamonada</taxon>
        <taxon>Preaxostyla</taxon>
        <taxon>Paratrimastigidae</taxon>
        <taxon>Paratrimastix</taxon>
    </lineage>
</organism>
<evidence type="ECO:0000259" key="4">
    <source>
        <dbReference type="SMART" id="SM00645"/>
    </source>
</evidence>
<comment type="cofactor">
    <cofactor evidence="1">
        <name>chloride</name>
        <dbReference type="ChEBI" id="CHEBI:17996"/>
    </cofactor>
</comment>
<dbReference type="Gene3D" id="3.90.70.10">
    <property type="entry name" value="Cysteine proteinases"/>
    <property type="match status" value="1"/>
</dbReference>
<evidence type="ECO:0000313" key="5">
    <source>
        <dbReference type="EMBL" id="KAJ4462940.1"/>
    </source>
</evidence>
<proteinExistence type="inferred from homology"/>
<keyword evidence="3" id="KW-1133">Transmembrane helix</keyword>
<dbReference type="Pfam" id="PF00112">
    <property type="entry name" value="Peptidase_C1"/>
    <property type="match status" value="1"/>
</dbReference>
<feature type="domain" description="Peptidase C1A papain C-terminal" evidence="4">
    <location>
        <begin position="187"/>
        <end position="423"/>
    </location>
</feature>